<feature type="non-terminal residue" evidence="1">
    <location>
        <position position="109"/>
    </location>
</feature>
<reference evidence="1" key="1">
    <citation type="submission" date="2018-07" db="EMBL/GenBank/DDBJ databases">
        <authorList>
            <person name="Ashton P.M."/>
            <person name="Dallman T."/>
            <person name="Nair S."/>
            <person name="De Pinna E."/>
            <person name="Peters T."/>
            <person name="Grant K."/>
        </authorList>
    </citation>
    <scope>NUCLEOTIDE SEQUENCE</scope>
    <source>
        <strain evidence="1">296838</strain>
    </source>
</reference>
<evidence type="ECO:0008006" key="2">
    <source>
        <dbReference type="Google" id="ProtNLM"/>
    </source>
</evidence>
<dbReference type="AlphaFoldDB" id="A0A5U8SYC5"/>
<sequence>MGGSIFRRHVMRVSAQQDAQQRNPQTQTGTAYTQMTLMMNADRRRLKRIQSFERKAATKREMLPNYAPWVGGILASGRGQQDDVLMRVMLWRIDAGDFHGALDIADYAL</sequence>
<proteinExistence type="predicted"/>
<name>A0A5U8SYC5_SALET</name>
<comment type="caution">
    <text evidence="1">The sequence shown here is derived from an EMBL/GenBank/DDBJ whole genome shotgun (WGS) entry which is preliminary data.</text>
</comment>
<gene>
    <name evidence="1" type="ORF">DS524_27680</name>
</gene>
<accession>A0A5U8SYC5</accession>
<dbReference type="Pfam" id="PF05944">
    <property type="entry name" value="Phage_term_smal"/>
    <property type="match status" value="1"/>
</dbReference>
<dbReference type="GO" id="GO:0004519">
    <property type="term" value="F:endonuclease activity"/>
    <property type="evidence" value="ECO:0007669"/>
    <property type="project" value="InterPro"/>
</dbReference>
<protein>
    <recommendedName>
        <fullName evidence="2">Terminase</fullName>
    </recommendedName>
</protein>
<organism evidence="1">
    <name type="scientific">Salmonella enterica subsp. enterica serovar Chester</name>
    <dbReference type="NCBI Taxonomy" id="149386"/>
    <lineage>
        <taxon>Bacteria</taxon>
        <taxon>Pseudomonadati</taxon>
        <taxon>Pseudomonadota</taxon>
        <taxon>Gammaproteobacteria</taxon>
        <taxon>Enterobacterales</taxon>
        <taxon>Enterobacteriaceae</taxon>
        <taxon>Salmonella</taxon>
    </lineage>
</organism>
<evidence type="ECO:0000313" key="1">
    <source>
        <dbReference type="EMBL" id="EBR9859522.1"/>
    </source>
</evidence>
<dbReference type="InterPro" id="IPR010270">
    <property type="entry name" value="Phage_P2_GpM"/>
</dbReference>
<dbReference type="GO" id="GO:0003677">
    <property type="term" value="F:DNA binding"/>
    <property type="evidence" value="ECO:0007669"/>
    <property type="project" value="InterPro"/>
</dbReference>
<dbReference type="EMBL" id="AAGUAT010000251">
    <property type="protein sequence ID" value="EBR9859522.1"/>
    <property type="molecule type" value="Genomic_DNA"/>
</dbReference>